<feature type="compositionally biased region" description="Polar residues" evidence="2">
    <location>
        <begin position="12"/>
        <end position="21"/>
    </location>
</feature>
<evidence type="ECO:0000313" key="5">
    <source>
        <dbReference type="Proteomes" id="UP001162640"/>
    </source>
</evidence>
<feature type="compositionally biased region" description="Basic residues" evidence="2">
    <location>
        <begin position="1"/>
        <end position="11"/>
    </location>
</feature>
<organism evidence="4 5">
    <name type="scientific">Triparma laevis f. inornata</name>
    <dbReference type="NCBI Taxonomy" id="1714386"/>
    <lineage>
        <taxon>Eukaryota</taxon>
        <taxon>Sar</taxon>
        <taxon>Stramenopiles</taxon>
        <taxon>Ochrophyta</taxon>
        <taxon>Bolidophyceae</taxon>
        <taxon>Parmales</taxon>
        <taxon>Triparmaceae</taxon>
        <taxon>Triparma</taxon>
    </lineage>
</organism>
<accession>A0A9W7AGC1</accession>
<evidence type="ECO:0000259" key="3">
    <source>
        <dbReference type="PROSITE" id="PS51471"/>
    </source>
</evidence>
<evidence type="ECO:0000256" key="2">
    <source>
        <dbReference type="SAM" id="MobiDB-lite"/>
    </source>
</evidence>
<feature type="domain" description="Fe2OG dioxygenase" evidence="3">
    <location>
        <begin position="54"/>
        <end position="181"/>
    </location>
</feature>
<evidence type="ECO:0000256" key="1">
    <source>
        <dbReference type="RuleBase" id="RU003682"/>
    </source>
</evidence>
<dbReference type="EMBL" id="BLQM01000174">
    <property type="protein sequence ID" value="GMH72276.1"/>
    <property type="molecule type" value="Genomic_DNA"/>
</dbReference>
<dbReference type="InterPro" id="IPR005123">
    <property type="entry name" value="Oxoglu/Fe-dep_dioxygenase_dom"/>
</dbReference>
<dbReference type="AlphaFoldDB" id="A0A9W7AGC1"/>
<protein>
    <recommendedName>
        <fullName evidence="3">Fe2OG dioxygenase domain-containing protein</fullName>
    </recommendedName>
</protein>
<dbReference type="GO" id="GO:0046872">
    <property type="term" value="F:metal ion binding"/>
    <property type="evidence" value="ECO:0007669"/>
    <property type="project" value="UniProtKB-KW"/>
</dbReference>
<comment type="similarity">
    <text evidence="1">Belongs to the iron/ascorbate-dependent oxidoreductase family.</text>
</comment>
<keyword evidence="1" id="KW-0408">Iron</keyword>
<gene>
    <name evidence="4" type="ORF">TL16_g05873</name>
</gene>
<keyword evidence="1" id="KW-0560">Oxidoreductase</keyword>
<keyword evidence="1" id="KW-0479">Metal-binding</keyword>
<feature type="region of interest" description="Disordered" evidence="2">
    <location>
        <begin position="1"/>
        <end position="21"/>
    </location>
</feature>
<name>A0A9W7AGC1_9STRA</name>
<sequence length="212" mass="24131">MYGFRARRPSQHHTPCTVKSSSTKNLSDRIRQFLPTHAGPSNPSILHPIPSKTISNYLRCYDYQPCDSSPPHYDRSITNMRGGNPLENFTAYSVIIYLNDDFVGGCTTFFEDDERIVRTKSGLKKGCILDDDILRTEVNPEEGSVLVFPHGRHQGCFSDPLHEGSVIVSGRKTIIRTDVVFEYKAKIKKQRVRRVKDDEKNSRVLGKDKDDK</sequence>
<dbReference type="Gene3D" id="2.60.120.620">
    <property type="entry name" value="q2cbj1_9rhob like domain"/>
    <property type="match status" value="1"/>
</dbReference>
<dbReference type="PROSITE" id="PS51471">
    <property type="entry name" value="FE2OG_OXY"/>
    <property type="match status" value="1"/>
</dbReference>
<comment type="caution">
    <text evidence="4">The sequence shown here is derived from an EMBL/GenBank/DDBJ whole genome shotgun (WGS) entry which is preliminary data.</text>
</comment>
<evidence type="ECO:0000313" key="4">
    <source>
        <dbReference type="EMBL" id="GMH72276.1"/>
    </source>
</evidence>
<reference evidence="5" key="1">
    <citation type="journal article" date="2023" name="Commun. Biol.">
        <title>Genome analysis of Parmales, the sister group of diatoms, reveals the evolutionary specialization of diatoms from phago-mixotrophs to photoautotrophs.</title>
        <authorList>
            <person name="Ban H."/>
            <person name="Sato S."/>
            <person name="Yoshikawa S."/>
            <person name="Yamada K."/>
            <person name="Nakamura Y."/>
            <person name="Ichinomiya M."/>
            <person name="Sato N."/>
            <person name="Blanc-Mathieu R."/>
            <person name="Endo H."/>
            <person name="Kuwata A."/>
            <person name="Ogata H."/>
        </authorList>
    </citation>
    <scope>NUCLEOTIDE SEQUENCE [LARGE SCALE GENOMIC DNA]</scope>
</reference>
<proteinExistence type="inferred from homology"/>
<dbReference type="GO" id="GO:0016491">
    <property type="term" value="F:oxidoreductase activity"/>
    <property type="evidence" value="ECO:0007669"/>
    <property type="project" value="UniProtKB-KW"/>
</dbReference>
<dbReference type="Proteomes" id="UP001162640">
    <property type="component" value="Unassembled WGS sequence"/>
</dbReference>